<comment type="caution">
    <text evidence="1">The sequence shown here is derived from an EMBL/GenBank/DDBJ whole genome shotgun (WGS) entry which is preliminary data.</text>
</comment>
<keyword evidence="2" id="KW-1185">Reference proteome</keyword>
<proteinExistence type="predicted"/>
<dbReference type="EMBL" id="JAIWYP010000008">
    <property type="protein sequence ID" value="KAH3785804.1"/>
    <property type="molecule type" value="Genomic_DNA"/>
</dbReference>
<protein>
    <submittedName>
        <fullName evidence="1">Uncharacterized protein</fullName>
    </submittedName>
</protein>
<evidence type="ECO:0000313" key="2">
    <source>
        <dbReference type="Proteomes" id="UP000828390"/>
    </source>
</evidence>
<dbReference type="Proteomes" id="UP000828390">
    <property type="component" value="Unassembled WGS sequence"/>
</dbReference>
<evidence type="ECO:0000313" key="1">
    <source>
        <dbReference type="EMBL" id="KAH3785804.1"/>
    </source>
</evidence>
<accession>A0A9D4EU58</accession>
<reference evidence="1" key="2">
    <citation type="submission" date="2020-11" db="EMBL/GenBank/DDBJ databases">
        <authorList>
            <person name="McCartney M.A."/>
            <person name="Auch B."/>
            <person name="Kono T."/>
            <person name="Mallez S."/>
            <person name="Becker A."/>
            <person name="Gohl D.M."/>
            <person name="Silverstein K.A.T."/>
            <person name="Koren S."/>
            <person name="Bechman K.B."/>
            <person name="Herman A."/>
            <person name="Abrahante J.E."/>
            <person name="Garbe J."/>
        </authorList>
    </citation>
    <scope>NUCLEOTIDE SEQUENCE</scope>
    <source>
        <strain evidence="1">Duluth1</strain>
        <tissue evidence="1">Whole animal</tissue>
    </source>
</reference>
<sequence length="85" mass="9933">MNETVIDIEFDDDDEMGACGYDKYRNDNEMGACGYDEYRKDNITIENQRDFDTFKRKANRGHSLITVDEYCKEDQLSGQMQAKTL</sequence>
<organism evidence="1 2">
    <name type="scientific">Dreissena polymorpha</name>
    <name type="common">Zebra mussel</name>
    <name type="synonym">Mytilus polymorpha</name>
    <dbReference type="NCBI Taxonomy" id="45954"/>
    <lineage>
        <taxon>Eukaryota</taxon>
        <taxon>Metazoa</taxon>
        <taxon>Spiralia</taxon>
        <taxon>Lophotrochozoa</taxon>
        <taxon>Mollusca</taxon>
        <taxon>Bivalvia</taxon>
        <taxon>Autobranchia</taxon>
        <taxon>Heteroconchia</taxon>
        <taxon>Euheterodonta</taxon>
        <taxon>Imparidentia</taxon>
        <taxon>Neoheterodontei</taxon>
        <taxon>Myida</taxon>
        <taxon>Dreissenoidea</taxon>
        <taxon>Dreissenidae</taxon>
        <taxon>Dreissena</taxon>
    </lineage>
</organism>
<gene>
    <name evidence="1" type="ORF">DPMN_163898</name>
</gene>
<reference evidence="1" key="1">
    <citation type="journal article" date="2019" name="bioRxiv">
        <title>The Genome of the Zebra Mussel, Dreissena polymorpha: A Resource for Invasive Species Research.</title>
        <authorList>
            <person name="McCartney M.A."/>
            <person name="Auch B."/>
            <person name="Kono T."/>
            <person name="Mallez S."/>
            <person name="Zhang Y."/>
            <person name="Obille A."/>
            <person name="Becker A."/>
            <person name="Abrahante J.E."/>
            <person name="Garbe J."/>
            <person name="Badalamenti J.P."/>
            <person name="Herman A."/>
            <person name="Mangelson H."/>
            <person name="Liachko I."/>
            <person name="Sullivan S."/>
            <person name="Sone E.D."/>
            <person name="Koren S."/>
            <person name="Silverstein K.A.T."/>
            <person name="Beckman K.B."/>
            <person name="Gohl D.M."/>
        </authorList>
    </citation>
    <scope>NUCLEOTIDE SEQUENCE</scope>
    <source>
        <strain evidence="1">Duluth1</strain>
        <tissue evidence="1">Whole animal</tissue>
    </source>
</reference>
<dbReference type="AlphaFoldDB" id="A0A9D4EU58"/>
<name>A0A9D4EU58_DREPO</name>